<comment type="catalytic activity">
    <reaction evidence="9">
        <text>(2R)-3-phosphoglycerate + ATP = (2R)-3-phospho-glyceroyl phosphate + ADP</text>
        <dbReference type="Rhea" id="RHEA:14801"/>
        <dbReference type="ChEBI" id="CHEBI:30616"/>
        <dbReference type="ChEBI" id="CHEBI:57604"/>
        <dbReference type="ChEBI" id="CHEBI:58272"/>
        <dbReference type="ChEBI" id="CHEBI:456216"/>
        <dbReference type="EC" id="2.7.2.3"/>
    </reaction>
</comment>
<protein>
    <recommendedName>
        <fullName evidence="3 9">Phosphoglycerate kinase</fullName>
        <ecNumber evidence="3 9">2.7.2.3</ecNumber>
    </recommendedName>
</protein>
<comment type="cofactor">
    <cofactor evidence="1">
        <name>Mg(2+)</name>
        <dbReference type="ChEBI" id="CHEBI:18420"/>
    </cofactor>
</comment>
<comment type="similarity">
    <text evidence="2 9">Belongs to the phosphoglycerate kinase family.</text>
</comment>
<dbReference type="GeneID" id="111302866"/>
<dbReference type="InterPro" id="IPR029055">
    <property type="entry name" value="Ntn_hydrolases_N"/>
</dbReference>
<gene>
    <name evidence="12" type="primary">LOC111302866</name>
</gene>
<dbReference type="GO" id="GO:0043531">
    <property type="term" value="F:ADP binding"/>
    <property type="evidence" value="ECO:0007669"/>
    <property type="project" value="TreeGrafter"/>
</dbReference>
<evidence type="ECO:0000256" key="3">
    <source>
        <dbReference type="ARBA" id="ARBA00013061"/>
    </source>
</evidence>
<dbReference type="GO" id="GO:0005524">
    <property type="term" value="F:ATP binding"/>
    <property type="evidence" value="ECO:0007669"/>
    <property type="project" value="UniProtKB-KW"/>
</dbReference>
<dbReference type="KEGG" id="dzi:111302866"/>
<dbReference type="PANTHER" id="PTHR11406">
    <property type="entry name" value="PHOSPHOGLYCERATE KINASE"/>
    <property type="match status" value="1"/>
</dbReference>
<evidence type="ECO:0000256" key="7">
    <source>
        <dbReference type="ARBA" id="ARBA00022840"/>
    </source>
</evidence>
<dbReference type="EC" id="2.7.2.3" evidence="3 9"/>
<evidence type="ECO:0000313" key="11">
    <source>
        <dbReference type="Proteomes" id="UP000515121"/>
    </source>
</evidence>
<evidence type="ECO:0000256" key="10">
    <source>
        <dbReference type="RuleBase" id="RU000696"/>
    </source>
</evidence>
<dbReference type="PANTHER" id="PTHR11406:SF27">
    <property type="entry name" value="PHOSPHOGLYCERATE KINASE 3, CYTOSOLIC"/>
    <property type="match status" value="1"/>
</dbReference>
<keyword evidence="7" id="KW-0067">ATP-binding</keyword>
<keyword evidence="5" id="KW-0547">Nucleotide-binding</keyword>
<comment type="subunit">
    <text evidence="10">Monomer.</text>
</comment>
<dbReference type="SUPFAM" id="SSF56235">
    <property type="entry name" value="N-terminal nucleophile aminohydrolases (Ntn hydrolases)"/>
    <property type="match status" value="1"/>
</dbReference>
<keyword evidence="8" id="KW-0460">Magnesium</keyword>
<dbReference type="SUPFAM" id="SSF53748">
    <property type="entry name" value="Phosphoglycerate kinase"/>
    <property type="match status" value="1"/>
</dbReference>
<dbReference type="GO" id="GO:0006094">
    <property type="term" value="P:gluconeogenesis"/>
    <property type="evidence" value="ECO:0007669"/>
    <property type="project" value="TreeGrafter"/>
</dbReference>
<dbReference type="GO" id="GO:0006096">
    <property type="term" value="P:glycolytic process"/>
    <property type="evidence" value="ECO:0007669"/>
    <property type="project" value="InterPro"/>
</dbReference>
<dbReference type="Pfam" id="PF00162">
    <property type="entry name" value="PGK"/>
    <property type="match status" value="1"/>
</dbReference>
<evidence type="ECO:0000256" key="8">
    <source>
        <dbReference type="ARBA" id="ARBA00022842"/>
    </source>
</evidence>
<reference evidence="12" key="1">
    <citation type="submission" date="2025-08" db="UniProtKB">
        <authorList>
            <consortium name="RefSeq"/>
        </authorList>
    </citation>
    <scope>IDENTIFICATION</scope>
    <source>
        <tissue evidence="12">Fruit stalk</tissue>
    </source>
</reference>
<dbReference type="OrthoDB" id="275353at2759"/>
<dbReference type="RefSeq" id="XP_022754474.1">
    <property type="nucleotide sequence ID" value="XM_022898739.1"/>
</dbReference>
<accession>A0A6P5ZNU0</accession>
<dbReference type="Gene3D" id="3.40.50.1260">
    <property type="entry name" value="Phosphoglycerate kinase, N-terminal domain"/>
    <property type="match status" value="1"/>
</dbReference>
<proteinExistence type="inferred from homology"/>
<keyword evidence="11" id="KW-1185">Reference proteome</keyword>
<evidence type="ECO:0000313" key="12">
    <source>
        <dbReference type="RefSeq" id="XP_022754474.1"/>
    </source>
</evidence>
<keyword evidence="4 9" id="KW-0808">Transferase</keyword>
<dbReference type="Proteomes" id="UP000515121">
    <property type="component" value="Unplaced"/>
</dbReference>
<evidence type="ECO:0000256" key="6">
    <source>
        <dbReference type="ARBA" id="ARBA00022777"/>
    </source>
</evidence>
<evidence type="ECO:0000256" key="9">
    <source>
        <dbReference type="RuleBase" id="RU000532"/>
    </source>
</evidence>
<name>A0A6P5ZNU0_DURZI</name>
<evidence type="ECO:0000256" key="5">
    <source>
        <dbReference type="ARBA" id="ARBA00022741"/>
    </source>
</evidence>
<dbReference type="InterPro" id="IPR036043">
    <property type="entry name" value="Phosphoglycerate_kinase_sf"/>
</dbReference>
<evidence type="ECO:0000256" key="4">
    <source>
        <dbReference type="ARBA" id="ARBA00022679"/>
    </source>
</evidence>
<dbReference type="InterPro" id="IPR001576">
    <property type="entry name" value="Phosphoglycerate_kinase"/>
</dbReference>
<organism evidence="11 12">
    <name type="scientific">Durio zibethinus</name>
    <name type="common">Durian</name>
    <dbReference type="NCBI Taxonomy" id="66656"/>
    <lineage>
        <taxon>Eukaryota</taxon>
        <taxon>Viridiplantae</taxon>
        <taxon>Streptophyta</taxon>
        <taxon>Embryophyta</taxon>
        <taxon>Tracheophyta</taxon>
        <taxon>Spermatophyta</taxon>
        <taxon>Magnoliopsida</taxon>
        <taxon>eudicotyledons</taxon>
        <taxon>Gunneridae</taxon>
        <taxon>Pentapetalae</taxon>
        <taxon>rosids</taxon>
        <taxon>malvids</taxon>
        <taxon>Malvales</taxon>
        <taxon>Malvaceae</taxon>
        <taxon>Helicteroideae</taxon>
        <taxon>Durio</taxon>
    </lineage>
</organism>
<dbReference type="GO" id="GO:0005829">
    <property type="term" value="C:cytosol"/>
    <property type="evidence" value="ECO:0007669"/>
    <property type="project" value="TreeGrafter"/>
</dbReference>
<dbReference type="GO" id="GO:0004618">
    <property type="term" value="F:phosphoglycerate kinase activity"/>
    <property type="evidence" value="ECO:0007669"/>
    <property type="project" value="UniProtKB-EC"/>
</dbReference>
<dbReference type="InterPro" id="IPR015824">
    <property type="entry name" value="Phosphoglycerate_kinase_N"/>
</dbReference>
<dbReference type="AlphaFoldDB" id="A0A6P5ZNU0"/>
<keyword evidence="6 9" id="KW-0418">Kinase</keyword>
<evidence type="ECO:0000256" key="2">
    <source>
        <dbReference type="ARBA" id="ARBA00008982"/>
    </source>
</evidence>
<sequence>MDNTAFESITEAGLVSEMYNESNCVKLPTEMEKEHANYSIASPLTLKNIQPFVEKNRFKNIGLVDNGDCVRTFFTVVNVIRKVVAVLDPFRFRPLVMGLRSKGADIIAQVTGFLMRKELDYLVGSVTIPNNPITTIVGVSKVSTKIGVIGSSLVKVDVLLFGGELIFLFHKIQRYSDGSTLVEENILDQAMSLFKKAKAREVSTSCSLLDTTVDLASETMLNDESKS</sequence>
<dbReference type="PRINTS" id="PR00477">
    <property type="entry name" value="PHGLYCKINASE"/>
</dbReference>
<evidence type="ECO:0000256" key="1">
    <source>
        <dbReference type="ARBA" id="ARBA00001946"/>
    </source>
</evidence>